<evidence type="ECO:0000259" key="2">
    <source>
        <dbReference type="Pfam" id="PF13439"/>
    </source>
</evidence>
<proteinExistence type="predicted"/>
<evidence type="ECO:0000313" key="3">
    <source>
        <dbReference type="EMBL" id="MBD7977416.1"/>
    </source>
</evidence>
<reference evidence="3 4" key="1">
    <citation type="submission" date="2020-08" db="EMBL/GenBank/DDBJ databases">
        <title>A Genomic Blueprint of the Chicken Gut Microbiome.</title>
        <authorList>
            <person name="Gilroy R."/>
            <person name="Ravi A."/>
            <person name="Getino M."/>
            <person name="Pursley I."/>
            <person name="Horton D.L."/>
            <person name="Alikhan N.-F."/>
            <person name="Baker D."/>
            <person name="Gharbi K."/>
            <person name="Hall N."/>
            <person name="Watson M."/>
            <person name="Adriaenssens E.M."/>
            <person name="Foster-Nyarko E."/>
            <person name="Jarju S."/>
            <person name="Secka A."/>
            <person name="Antonio M."/>
            <person name="Oren A."/>
            <person name="Chaudhuri R."/>
            <person name="La Ragione R.M."/>
            <person name="Hildebrand F."/>
            <person name="Pallen M.J."/>
        </authorList>
    </citation>
    <scope>NUCLEOTIDE SEQUENCE [LARGE SCALE GENOMIC DNA]</scope>
    <source>
        <strain evidence="3 4">Sa2CUA2</strain>
    </source>
</reference>
<dbReference type="PANTHER" id="PTHR45947">
    <property type="entry name" value="SULFOQUINOVOSYL TRANSFERASE SQD2"/>
    <property type="match status" value="1"/>
</dbReference>
<dbReference type="InterPro" id="IPR050194">
    <property type="entry name" value="Glycosyltransferase_grp1"/>
</dbReference>
<dbReference type="PANTHER" id="PTHR45947:SF3">
    <property type="entry name" value="SULFOQUINOVOSYL TRANSFERASE SQD2"/>
    <property type="match status" value="1"/>
</dbReference>
<name>A0ABR8TNS9_9PSED</name>
<gene>
    <name evidence="3" type="ORF">H9642_09450</name>
</gene>
<comment type="caution">
    <text evidence="3">The sequence shown here is derived from an EMBL/GenBank/DDBJ whole genome shotgun (WGS) entry which is preliminary data.</text>
</comment>
<dbReference type="Proteomes" id="UP000611945">
    <property type="component" value="Unassembled WGS sequence"/>
</dbReference>
<dbReference type="Pfam" id="PF13439">
    <property type="entry name" value="Glyco_transf_4"/>
    <property type="match status" value="1"/>
</dbReference>
<dbReference type="CDD" id="cd03795">
    <property type="entry name" value="GT4_WfcD-like"/>
    <property type="match status" value="1"/>
</dbReference>
<dbReference type="EMBL" id="JACSQG010000004">
    <property type="protein sequence ID" value="MBD7977416.1"/>
    <property type="molecule type" value="Genomic_DNA"/>
</dbReference>
<evidence type="ECO:0000259" key="1">
    <source>
        <dbReference type="Pfam" id="PF00534"/>
    </source>
</evidence>
<feature type="domain" description="Glycosyl transferase family 1" evidence="1">
    <location>
        <begin position="192"/>
        <end position="345"/>
    </location>
</feature>
<evidence type="ECO:0000313" key="4">
    <source>
        <dbReference type="Proteomes" id="UP000611945"/>
    </source>
</evidence>
<protein>
    <submittedName>
        <fullName evidence="3">Glycosyltransferase family 4 protein</fullName>
    </submittedName>
</protein>
<dbReference type="Gene3D" id="3.40.50.2000">
    <property type="entry name" value="Glycogen Phosphorylase B"/>
    <property type="match status" value="2"/>
</dbReference>
<dbReference type="InterPro" id="IPR001296">
    <property type="entry name" value="Glyco_trans_1"/>
</dbReference>
<dbReference type="InterPro" id="IPR028098">
    <property type="entry name" value="Glyco_trans_4-like_N"/>
</dbReference>
<sequence>MRVLHFFKTYLPDTMGGIEQVIFQLCESMHPHGVDSEVLTLSANPGSSELKVGGHRVHQAKLDLHLASTGFSFSALSRLKALAAQADIVHYHFPWPFMDMLHFAASIDKPYVVSYHSDIVRQKWLLHLYRPLMLRFLAKANRIVAASPNYLESSEVLTRFRDKVDVITYGLERASYPEPDALRLQHWAERFGPRFFLFVGVMRYYKGLHVLLDAAHGTDYPIVIVGSGPLEQELHAQAKRLGLTHLHFIGRLDEADKVTLLTLCTAMVFPSHLRSEAFGISLLEAAMFGKPMISCEIGSGTSYINLHGETGLVVPPADPIALREAMRSLWDDPQRTAEMGVRAAQRYRDFFTADRMGEQMANLYGKLLDR</sequence>
<keyword evidence="4" id="KW-1185">Reference proteome</keyword>
<dbReference type="SUPFAM" id="SSF53756">
    <property type="entry name" value="UDP-Glycosyltransferase/glycogen phosphorylase"/>
    <property type="match status" value="1"/>
</dbReference>
<organism evidence="3 4">
    <name type="scientific">Serpens gallinarum</name>
    <dbReference type="NCBI Taxonomy" id="2763075"/>
    <lineage>
        <taxon>Bacteria</taxon>
        <taxon>Pseudomonadati</taxon>
        <taxon>Pseudomonadota</taxon>
        <taxon>Gammaproteobacteria</taxon>
        <taxon>Pseudomonadales</taxon>
        <taxon>Pseudomonadaceae</taxon>
        <taxon>Pseudomonas</taxon>
    </lineage>
</organism>
<accession>A0ABR8TNS9</accession>
<dbReference type="Pfam" id="PF00534">
    <property type="entry name" value="Glycos_transf_1"/>
    <property type="match status" value="1"/>
</dbReference>
<feature type="domain" description="Glycosyltransferase subfamily 4-like N-terminal" evidence="2">
    <location>
        <begin position="15"/>
        <end position="169"/>
    </location>
</feature>
<dbReference type="RefSeq" id="WP_251836193.1">
    <property type="nucleotide sequence ID" value="NZ_JACSQG010000004.1"/>
</dbReference>